<comment type="similarity">
    <text evidence="3">Belongs to the CSN3 family.</text>
</comment>
<dbReference type="InterPro" id="IPR000717">
    <property type="entry name" value="PCI_dom"/>
</dbReference>
<dbReference type="InterPro" id="IPR036390">
    <property type="entry name" value="WH_DNA-bd_sf"/>
</dbReference>
<evidence type="ECO:0000256" key="9">
    <source>
        <dbReference type="ARBA" id="ARBA00023180"/>
    </source>
</evidence>
<keyword evidence="6" id="KW-0963">Cytoplasm</keyword>
<evidence type="ECO:0000256" key="1">
    <source>
        <dbReference type="ARBA" id="ARBA00004123"/>
    </source>
</evidence>
<evidence type="ECO:0000259" key="11">
    <source>
        <dbReference type="PROSITE" id="PS50250"/>
    </source>
</evidence>
<dbReference type="InterPro" id="IPR029058">
    <property type="entry name" value="AB_hydrolase_fold"/>
</dbReference>
<evidence type="ECO:0000256" key="3">
    <source>
        <dbReference type="ARBA" id="ARBA00007084"/>
    </source>
</evidence>
<keyword evidence="10" id="KW-0539">Nucleus</keyword>
<comment type="similarity">
    <text evidence="4">Belongs to the peptidase S10 family.</text>
</comment>
<dbReference type="SMART" id="SM00088">
    <property type="entry name" value="PINT"/>
    <property type="match status" value="1"/>
</dbReference>
<name>A0AA36DUK7_LACSI</name>
<dbReference type="GO" id="GO:0005737">
    <property type="term" value="C:cytoplasm"/>
    <property type="evidence" value="ECO:0007669"/>
    <property type="project" value="UniProtKB-SubCell"/>
</dbReference>
<dbReference type="AlphaFoldDB" id="A0AA36DUK7"/>
<dbReference type="EMBL" id="OX465078">
    <property type="protein sequence ID" value="CAI9272815.1"/>
    <property type="molecule type" value="Genomic_DNA"/>
</dbReference>
<evidence type="ECO:0000313" key="13">
    <source>
        <dbReference type="Proteomes" id="UP001177003"/>
    </source>
</evidence>
<keyword evidence="13" id="KW-1185">Reference proteome</keyword>
<dbReference type="GO" id="GO:0008180">
    <property type="term" value="C:COP9 signalosome"/>
    <property type="evidence" value="ECO:0007669"/>
    <property type="project" value="UniProtKB-KW"/>
</dbReference>
<dbReference type="InterPro" id="IPR055089">
    <property type="entry name" value="COP9_N"/>
</dbReference>
<keyword evidence="8" id="KW-0736">Signalosome</keyword>
<dbReference type="Proteomes" id="UP001177003">
    <property type="component" value="Chromosome 2"/>
</dbReference>
<evidence type="ECO:0000256" key="2">
    <source>
        <dbReference type="ARBA" id="ARBA00004496"/>
    </source>
</evidence>
<keyword evidence="9" id="KW-0325">Glycoprotein</keyword>
<dbReference type="GO" id="GO:0006511">
    <property type="term" value="P:ubiquitin-dependent protein catabolic process"/>
    <property type="evidence" value="ECO:0007669"/>
    <property type="project" value="TreeGrafter"/>
</dbReference>
<evidence type="ECO:0000256" key="5">
    <source>
        <dbReference type="ARBA" id="ARBA00014878"/>
    </source>
</evidence>
<dbReference type="Pfam" id="PF22788">
    <property type="entry name" value="COP9_hel_rpt"/>
    <property type="match status" value="1"/>
</dbReference>
<feature type="domain" description="PCI" evidence="11">
    <location>
        <begin position="577"/>
        <end position="746"/>
    </location>
</feature>
<evidence type="ECO:0000256" key="4">
    <source>
        <dbReference type="ARBA" id="ARBA00009431"/>
    </source>
</evidence>
<dbReference type="PANTHER" id="PTHR10758:SF1">
    <property type="entry name" value="COP9 SIGNALOSOME COMPLEX SUBUNIT 3"/>
    <property type="match status" value="1"/>
</dbReference>
<accession>A0AA36DUK7</accession>
<evidence type="ECO:0000256" key="10">
    <source>
        <dbReference type="ARBA" id="ARBA00023242"/>
    </source>
</evidence>
<keyword evidence="7" id="KW-0732">Signal</keyword>
<sequence length="840" mass="95817">MEFISNPFYIGGDSYSGNPVPIITQIISNGNEVGIKPYINIKGYLLGNPLTFPEEDNYKIRFANGMGLISDELYKSLFHSCQGEYRLDYINPDNVECLQNLELYEKCIDGIQQPQVLEPYCGDTESPIKLPSQMLSKERRLLSAFYCRFDETRLAYYWANDVSVREALRIRKESIGTWIRCNYDLNFTTIVDDIRPYHLNLSNKDYRSLVYSGDHDMVIPHQSTQAWIKDLGYTAIDQWRSWKVHGQIAGYTETYSNRMTYATVKGGGHTAPEYKPEECFVMFKRWIHGQPLSRTSSIMRVSSPFIFSFDLIVPQQNLAQSKPSFADLFPSLEKKQRFSLFIYYVLVTKSGINRYPYQTDDPRPHNILKNPLPSGVEEKDIMNLNANSVDSLVAEIQGFSGSSQDVNHLNNLLKQSEDVIRSQAATFASCLTQLDPSIHSLGYLYILEACTAGPIPEAQANELVLSVVRFIDVCSVAQIRLVPDKFISICKRLHEQVMILGAPMRAVAPLLTAIRKIQPSSEHLTPLHPDFLQVCLLSKCYKTGYSILEDDVYEVDQPRDFFLYCYYGGMICIGQKRFAKALELFHNVVTAPMSSMNAIAVEAYKKYILVSLIHLRQFSATFPKYTSSVAQRNLKNFSQPYIELANSYSTGNISELEAFVVANQEKFENGNNLGLVKQVVSSMYKRNIQRLTQTYLTLSLQDIANTAQISTAKEAEMHVLEMIEDGEIYATINQKDGMVRFLEDPEEYKTCEMIEHIDSSISRIMKLSKKLTTMDESMACDPLYLSKVGRERQRFDFDDFDGVPQKSLHFHVCSQNPMRINPFEVVIIFGSILDMIKELA</sequence>
<evidence type="ECO:0000256" key="6">
    <source>
        <dbReference type="ARBA" id="ARBA00022490"/>
    </source>
</evidence>
<evidence type="ECO:0000256" key="8">
    <source>
        <dbReference type="ARBA" id="ARBA00022790"/>
    </source>
</evidence>
<comment type="subcellular location">
    <subcellularLocation>
        <location evidence="2">Cytoplasm</location>
    </subcellularLocation>
    <subcellularLocation>
        <location evidence="1">Nucleus</location>
    </subcellularLocation>
</comment>
<dbReference type="FunFam" id="3.40.50.12670:FF:000001">
    <property type="entry name" value="Carboxypeptidase"/>
    <property type="match status" value="1"/>
</dbReference>
<organism evidence="12 13">
    <name type="scientific">Lactuca saligna</name>
    <name type="common">Willowleaf lettuce</name>
    <dbReference type="NCBI Taxonomy" id="75948"/>
    <lineage>
        <taxon>Eukaryota</taxon>
        <taxon>Viridiplantae</taxon>
        <taxon>Streptophyta</taxon>
        <taxon>Embryophyta</taxon>
        <taxon>Tracheophyta</taxon>
        <taxon>Spermatophyta</taxon>
        <taxon>Magnoliopsida</taxon>
        <taxon>eudicotyledons</taxon>
        <taxon>Gunneridae</taxon>
        <taxon>Pentapetalae</taxon>
        <taxon>asterids</taxon>
        <taxon>campanulids</taxon>
        <taxon>Asterales</taxon>
        <taxon>Asteraceae</taxon>
        <taxon>Cichorioideae</taxon>
        <taxon>Cichorieae</taxon>
        <taxon>Lactucinae</taxon>
        <taxon>Lactuca</taxon>
    </lineage>
</organism>
<proteinExistence type="inferred from homology"/>
<evidence type="ECO:0000313" key="12">
    <source>
        <dbReference type="EMBL" id="CAI9272815.1"/>
    </source>
</evidence>
<reference evidence="12" key="1">
    <citation type="submission" date="2023-04" db="EMBL/GenBank/DDBJ databases">
        <authorList>
            <person name="Vijverberg K."/>
            <person name="Xiong W."/>
            <person name="Schranz E."/>
        </authorList>
    </citation>
    <scope>NUCLEOTIDE SEQUENCE</scope>
</reference>
<dbReference type="Pfam" id="PF00450">
    <property type="entry name" value="Peptidase_S10"/>
    <property type="match status" value="1"/>
</dbReference>
<evidence type="ECO:0000256" key="7">
    <source>
        <dbReference type="ARBA" id="ARBA00022729"/>
    </source>
</evidence>
<dbReference type="Gene3D" id="3.40.50.1820">
    <property type="entry name" value="alpha/beta hydrolase"/>
    <property type="match status" value="1"/>
</dbReference>
<dbReference type="Gene3D" id="1.25.40.570">
    <property type="match status" value="1"/>
</dbReference>
<dbReference type="FunFam" id="1.25.40.570:FF:000008">
    <property type="entry name" value="COP9 signalosome complex subunit 3"/>
    <property type="match status" value="1"/>
</dbReference>
<dbReference type="PANTHER" id="PTHR10758">
    <property type="entry name" value="26S PROTEASOME NON-ATPASE REGULATORY SUBUNIT 3/COP9 SIGNALOSOME COMPLEX SUBUNIT 3"/>
    <property type="match status" value="1"/>
</dbReference>
<dbReference type="PROSITE" id="PS50250">
    <property type="entry name" value="PCI"/>
    <property type="match status" value="1"/>
</dbReference>
<dbReference type="Pfam" id="PF01399">
    <property type="entry name" value="PCI"/>
    <property type="match status" value="1"/>
</dbReference>
<protein>
    <recommendedName>
        <fullName evidence="5">COP9 signalosome complex subunit 3</fullName>
    </recommendedName>
</protein>
<dbReference type="InterPro" id="IPR001563">
    <property type="entry name" value="Peptidase_S10"/>
</dbReference>
<dbReference type="InterPro" id="IPR050756">
    <property type="entry name" value="CSN3"/>
</dbReference>
<dbReference type="GO" id="GO:0004185">
    <property type="term" value="F:serine-type carboxypeptidase activity"/>
    <property type="evidence" value="ECO:0007669"/>
    <property type="project" value="InterPro"/>
</dbReference>
<dbReference type="SUPFAM" id="SSF46785">
    <property type="entry name" value="Winged helix' DNA-binding domain"/>
    <property type="match status" value="1"/>
</dbReference>
<dbReference type="SUPFAM" id="SSF53474">
    <property type="entry name" value="alpha/beta-Hydrolases"/>
    <property type="match status" value="1"/>
</dbReference>
<dbReference type="FunFam" id="1.10.10.10:FF:000354">
    <property type="entry name" value="COP9 signalosome complex subunit 3"/>
    <property type="match status" value="1"/>
</dbReference>
<gene>
    <name evidence="12" type="ORF">LSALG_LOCUS13002</name>
</gene>